<dbReference type="AlphaFoldDB" id="A0A2V4ALN4"/>
<evidence type="ECO:0000313" key="2">
    <source>
        <dbReference type="Proteomes" id="UP000249915"/>
    </source>
</evidence>
<accession>A0A2V4ALN4</accession>
<dbReference type="Proteomes" id="UP000249915">
    <property type="component" value="Unassembled WGS sequence"/>
</dbReference>
<reference evidence="1 2" key="1">
    <citation type="submission" date="2016-07" db="EMBL/GenBank/DDBJ databases">
        <title>Draft genome sequence of Prauserella muralis DSM 45305, isolated from a mould-covered wall in an indoor environment.</title>
        <authorList>
            <person name="Ruckert C."/>
            <person name="Albersmeier A."/>
            <person name="Jiang C.-L."/>
            <person name="Jiang Y."/>
            <person name="Kalinowski J."/>
            <person name="Schneider O."/>
            <person name="Winkler A."/>
            <person name="Zotchev S.B."/>
        </authorList>
    </citation>
    <scope>NUCLEOTIDE SEQUENCE [LARGE SCALE GENOMIC DNA]</scope>
    <source>
        <strain evidence="1 2">DSM 45305</strain>
    </source>
</reference>
<proteinExistence type="predicted"/>
<protein>
    <submittedName>
        <fullName evidence="1">Uncharacterized protein</fullName>
    </submittedName>
</protein>
<comment type="caution">
    <text evidence="1">The sequence shown here is derived from an EMBL/GenBank/DDBJ whole genome shotgun (WGS) entry which is preliminary data.</text>
</comment>
<name>A0A2V4ALN4_9PSEU</name>
<evidence type="ECO:0000313" key="1">
    <source>
        <dbReference type="EMBL" id="PXY20913.1"/>
    </source>
</evidence>
<organism evidence="1 2">
    <name type="scientific">Prauserella muralis</name>
    <dbReference type="NCBI Taxonomy" id="588067"/>
    <lineage>
        <taxon>Bacteria</taxon>
        <taxon>Bacillati</taxon>
        <taxon>Actinomycetota</taxon>
        <taxon>Actinomycetes</taxon>
        <taxon>Pseudonocardiales</taxon>
        <taxon>Pseudonocardiaceae</taxon>
        <taxon>Prauserella</taxon>
    </lineage>
</organism>
<dbReference type="OrthoDB" id="3556724at2"/>
<sequence>MNEDTRAMLAALAALRNDLDEGIEALRRGELTVPRQHELAASLIEVGEQLDDHADHQAATSNGHADGYGFGEQDGIASPHDDEEA</sequence>
<keyword evidence="2" id="KW-1185">Reference proteome</keyword>
<dbReference type="RefSeq" id="WP_112284078.1">
    <property type="nucleotide sequence ID" value="NZ_MASW01000006.1"/>
</dbReference>
<gene>
    <name evidence="1" type="ORF">BAY60_25800</name>
</gene>
<dbReference type="EMBL" id="MASW01000006">
    <property type="protein sequence ID" value="PXY20913.1"/>
    <property type="molecule type" value="Genomic_DNA"/>
</dbReference>